<gene>
    <name evidence="1" type="ORF">DAPPUDRAFT_263566</name>
</gene>
<organism evidence="1 2">
    <name type="scientific">Daphnia pulex</name>
    <name type="common">Water flea</name>
    <dbReference type="NCBI Taxonomy" id="6669"/>
    <lineage>
        <taxon>Eukaryota</taxon>
        <taxon>Metazoa</taxon>
        <taxon>Ecdysozoa</taxon>
        <taxon>Arthropoda</taxon>
        <taxon>Crustacea</taxon>
        <taxon>Branchiopoda</taxon>
        <taxon>Diplostraca</taxon>
        <taxon>Cladocera</taxon>
        <taxon>Anomopoda</taxon>
        <taxon>Daphniidae</taxon>
        <taxon>Daphnia</taxon>
    </lineage>
</organism>
<dbReference type="KEGG" id="dpx:DAPPUDRAFT_263566"/>
<name>E9HQ02_DAPPU</name>
<evidence type="ECO:0000313" key="1">
    <source>
        <dbReference type="EMBL" id="EFX66159.1"/>
    </source>
</evidence>
<dbReference type="AlphaFoldDB" id="E9HQ02"/>
<proteinExistence type="predicted"/>
<reference evidence="1 2" key="1">
    <citation type="journal article" date="2011" name="Science">
        <title>The ecoresponsive genome of Daphnia pulex.</title>
        <authorList>
            <person name="Colbourne J.K."/>
            <person name="Pfrender M.E."/>
            <person name="Gilbert D."/>
            <person name="Thomas W.K."/>
            <person name="Tucker A."/>
            <person name="Oakley T.H."/>
            <person name="Tokishita S."/>
            <person name="Aerts A."/>
            <person name="Arnold G.J."/>
            <person name="Basu M.K."/>
            <person name="Bauer D.J."/>
            <person name="Caceres C.E."/>
            <person name="Carmel L."/>
            <person name="Casola C."/>
            <person name="Choi J.H."/>
            <person name="Detter J.C."/>
            <person name="Dong Q."/>
            <person name="Dusheyko S."/>
            <person name="Eads B.D."/>
            <person name="Frohlich T."/>
            <person name="Geiler-Samerotte K.A."/>
            <person name="Gerlach D."/>
            <person name="Hatcher P."/>
            <person name="Jogdeo S."/>
            <person name="Krijgsveld J."/>
            <person name="Kriventseva E.V."/>
            <person name="Kultz D."/>
            <person name="Laforsch C."/>
            <person name="Lindquist E."/>
            <person name="Lopez J."/>
            <person name="Manak J.R."/>
            <person name="Muller J."/>
            <person name="Pangilinan J."/>
            <person name="Patwardhan R.P."/>
            <person name="Pitluck S."/>
            <person name="Pritham E.J."/>
            <person name="Rechtsteiner A."/>
            <person name="Rho M."/>
            <person name="Rogozin I.B."/>
            <person name="Sakarya O."/>
            <person name="Salamov A."/>
            <person name="Schaack S."/>
            <person name="Shapiro H."/>
            <person name="Shiga Y."/>
            <person name="Skalitzky C."/>
            <person name="Smith Z."/>
            <person name="Souvorov A."/>
            <person name="Sung W."/>
            <person name="Tang Z."/>
            <person name="Tsuchiya D."/>
            <person name="Tu H."/>
            <person name="Vos H."/>
            <person name="Wang M."/>
            <person name="Wolf Y.I."/>
            <person name="Yamagata H."/>
            <person name="Yamada T."/>
            <person name="Ye Y."/>
            <person name="Shaw J.R."/>
            <person name="Andrews J."/>
            <person name="Crease T.J."/>
            <person name="Tang H."/>
            <person name="Lucas S.M."/>
            <person name="Robertson H.M."/>
            <person name="Bork P."/>
            <person name="Koonin E.V."/>
            <person name="Zdobnov E.M."/>
            <person name="Grigoriev I.V."/>
            <person name="Lynch M."/>
            <person name="Boore J.L."/>
        </authorList>
    </citation>
    <scope>NUCLEOTIDE SEQUENCE [LARGE SCALE GENOMIC DNA]</scope>
</reference>
<evidence type="ECO:0000313" key="2">
    <source>
        <dbReference type="Proteomes" id="UP000000305"/>
    </source>
</evidence>
<accession>E9HQ02</accession>
<dbReference type="PANTHER" id="PTHR31594:SF14">
    <property type="entry name" value="FIBRONECTIN TYPE-III DOMAIN-CONTAINING PROTEIN"/>
    <property type="match status" value="1"/>
</dbReference>
<protein>
    <submittedName>
        <fullName evidence="1">Uncharacterized protein</fullName>
    </submittedName>
</protein>
<dbReference type="Proteomes" id="UP000000305">
    <property type="component" value="Unassembled WGS sequence"/>
</dbReference>
<keyword evidence="2" id="KW-1185">Reference proteome</keyword>
<dbReference type="EMBL" id="GL732713">
    <property type="protein sequence ID" value="EFX66159.1"/>
    <property type="molecule type" value="Genomic_DNA"/>
</dbReference>
<dbReference type="InterPro" id="IPR052090">
    <property type="entry name" value="Cytolytic_pore-forming_toxin"/>
</dbReference>
<dbReference type="OrthoDB" id="6360271at2759"/>
<dbReference type="InParanoid" id="E9HQ02"/>
<dbReference type="PANTHER" id="PTHR31594">
    <property type="entry name" value="AIG1-TYPE G DOMAIN-CONTAINING PROTEIN"/>
    <property type="match status" value="1"/>
</dbReference>
<dbReference type="HOGENOM" id="CLU_2160890_0_0_1"/>
<sequence length="111" mass="12458">MTGSNKAIERHLTKMVVIGGRFQLGDLYDYRNDSILSDGRKCWESAEVTSATRVDEKFKLKCKLPDSDSSSSKWENMGLNEHLKATVLAGLINKYRGACNYLNDKPNPSQT</sequence>